<gene>
    <name evidence="3" type="ORF">A4R43_16715</name>
</gene>
<dbReference type="AlphaFoldDB" id="A0A344L7E0"/>
<dbReference type="InterPro" id="IPR011935">
    <property type="entry name" value="CHP02231"/>
</dbReference>
<dbReference type="Proteomes" id="UP000250434">
    <property type="component" value="Chromosome"/>
</dbReference>
<accession>A0A344L7E0</accession>
<dbReference type="Pfam" id="PF13598">
    <property type="entry name" value="DUF4139"/>
    <property type="match status" value="1"/>
</dbReference>
<evidence type="ECO:0000313" key="3">
    <source>
        <dbReference type="EMBL" id="AXB43964.1"/>
    </source>
</evidence>
<reference evidence="3 4" key="1">
    <citation type="submission" date="2016-04" db="EMBL/GenBank/DDBJ databases">
        <title>Complete genome sequence and analysis of deep-sea sediment isolate, Amycolatopsis sp. WP1.</title>
        <authorList>
            <person name="Wang H."/>
            <person name="Chen S."/>
            <person name="Wu Q."/>
        </authorList>
    </citation>
    <scope>NUCLEOTIDE SEQUENCE [LARGE SCALE GENOMIC DNA]</scope>
    <source>
        <strain evidence="3 4">WP1</strain>
    </source>
</reference>
<keyword evidence="4" id="KW-1185">Reference proteome</keyword>
<dbReference type="EMBL" id="CP015163">
    <property type="protein sequence ID" value="AXB43964.1"/>
    <property type="molecule type" value="Genomic_DNA"/>
</dbReference>
<dbReference type="NCBIfam" id="TIGR02231">
    <property type="entry name" value="mucoidy inhibitor MuiA family protein"/>
    <property type="match status" value="1"/>
</dbReference>
<dbReference type="InterPro" id="IPR025554">
    <property type="entry name" value="DUF4140"/>
</dbReference>
<keyword evidence="3" id="KW-0456">Lyase</keyword>
<dbReference type="RefSeq" id="WP_113693202.1">
    <property type="nucleotide sequence ID" value="NZ_CP015163.1"/>
</dbReference>
<dbReference type="PANTHER" id="PTHR31005">
    <property type="entry name" value="DUF4139 DOMAIN-CONTAINING PROTEIN"/>
    <property type="match status" value="1"/>
</dbReference>
<feature type="domain" description="DUF4140" evidence="2">
    <location>
        <begin position="12"/>
        <end position="107"/>
    </location>
</feature>
<dbReference type="KEGG" id="aab:A4R43_16715"/>
<proteinExistence type="predicted"/>
<dbReference type="PANTHER" id="PTHR31005:SF8">
    <property type="entry name" value="DUF4139 DOMAIN-CONTAINING PROTEIN"/>
    <property type="match status" value="1"/>
</dbReference>
<dbReference type="GO" id="GO:0016829">
    <property type="term" value="F:lyase activity"/>
    <property type="evidence" value="ECO:0007669"/>
    <property type="project" value="UniProtKB-KW"/>
</dbReference>
<dbReference type="InterPro" id="IPR037291">
    <property type="entry name" value="DUF4139"/>
</dbReference>
<evidence type="ECO:0000259" key="2">
    <source>
        <dbReference type="Pfam" id="PF13600"/>
    </source>
</evidence>
<organism evidence="3 4">
    <name type="scientific">Amycolatopsis albispora</name>
    <dbReference type="NCBI Taxonomy" id="1804986"/>
    <lineage>
        <taxon>Bacteria</taxon>
        <taxon>Bacillati</taxon>
        <taxon>Actinomycetota</taxon>
        <taxon>Actinomycetes</taxon>
        <taxon>Pseudonocardiales</taxon>
        <taxon>Pseudonocardiaceae</taxon>
        <taxon>Amycolatopsis</taxon>
    </lineage>
</organism>
<sequence>MPTPVRAPIVAVTVYPQHARIVRRARTELGGDGRFSIGGLPRTLLPDSVRASGTGPASIVGVDVRPQHLARPTERELDELLERQRVAKRKLDEVTDAEAVETGRADLLSALAQRSGRAFADALAAGNAQPSRVAEIGDALAAQLSDVLASRRELADRHARLAEELAAVEREVTARQAAQTPDRTEVVIELEPAEDAGPAEVELELSYVVTNARWESGYDIRLDEDRVRLTWYGLVTQHTGEDWPECELILSTARPAATVHVPEPQPWYLDRAVPTAVRGGSAAAGGRGGGYGASMPEMAAPAGPPMADMTAQVEQGAAAASYRPARPVAVPSDGGAHRTTIATLGLDAELSYVTAPVLAEEAYLRATVTNGGEHTLLPGKASVFHDNEFVGTTRLDTWAPGEEVELALGVDDRLRVKRELRRRSATKTALTGTRRRELEYRITVTNHGPRVAPITVLDQAPVSRDEAIVVRDVRTSPDPEELSSLGEVTWRFELAPGASAEANLSFRVDVSKGVELRGWRE</sequence>
<dbReference type="OrthoDB" id="9777444at2"/>
<dbReference type="Pfam" id="PF13600">
    <property type="entry name" value="DUF4140"/>
    <property type="match status" value="1"/>
</dbReference>
<feature type="domain" description="DUF4139" evidence="1">
    <location>
        <begin position="203"/>
        <end position="509"/>
    </location>
</feature>
<evidence type="ECO:0000313" key="4">
    <source>
        <dbReference type="Proteomes" id="UP000250434"/>
    </source>
</evidence>
<evidence type="ECO:0000259" key="1">
    <source>
        <dbReference type="Pfam" id="PF13598"/>
    </source>
</evidence>
<protein>
    <submittedName>
        <fullName evidence="3">Aspartate ammonia-lyase</fullName>
    </submittedName>
</protein>
<name>A0A344L7E0_9PSEU</name>